<dbReference type="Pfam" id="PF21278">
    <property type="entry name" value="YlmH_1st"/>
    <property type="match status" value="1"/>
</dbReference>
<dbReference type="PANTHER" id="PTHR13633:SF3">
    <property type="entry name" value="MITOCHONDRIAL TRANSCRIPTION RESCUE FACTOR 1"/>
    <property type="match status" value="1"/>
</dbReference>
<dbReference type="OrthoDB" id="9812787at2"/>
<evidence type="ECO:0000313" key="4">
    <source>
        <dbReference type="Proteomes" id="UP000294854"/>
    </source>
</evidence>
<dbReference type="InterPro" id="IPR048443">
    <property type="entry name" value="RqcP2_N"/>
</dbReference>
<dbReference type="SUPFAM" id="SSF55174">
    <property type="entry name" value="Alpha-L RNA-binding motif"/>
    <property type="match status" value="1"/>
</dbReference>
<dbReference type="EMBL" id="PUFO01000007">
    <property type="protein sequence ID" value="TDG80666.1"/>
    <property type="molecule type" value="Genomic_DNA"/>
</dbReference>
<dbReference type="InterPro" id="IPR002942">
    <property type="entry name" value="S4_RNA-bd"/>
</dbReference>
<dbReference type="Pfam" id="PF17774">
    <property type="entry name" value="YlmH_RBD"/>
    <property type="match status" value="1"/>
</dbReference>
<dbReference type="Pfam" id="PF01479">
    <property type="entry name" value="S4"/>
    <property type="match status" value="1"/>
</dbReference>
<dbReference type="Proteomes" id="UP000294854">
    <property type="component" value="Unassembled WGS sequence"/>
</dbReference>
<evidence type="ECO:0000256" key="1">
    <source>
        <dbReference type="PROSITE-ProRule" id="PRU00182"/>
    </source>
</evidence>
<accession>A0A4R5NTH3</accession>
<dbReference type="Gene3D" id="3.30.70.330">
    <property type="match status" value="1"/>
</dbReference>
<gene>
    <name evidence="3" type="ORF">C5L31_001242</name>
</gene>
<sequence length="260" mass="29610">MESNLAQHFRRDEEAFIETATDLINEASEEYRPVLTHFLNPRQVFILTTIVNGNDNVKMQPYGGYPGAELNRVLIYPEYFEPKKTDFEVTLFEIIYPTKFADLHHSQVLGTLANIGVDREVIGDIITDGERWQFFVETGITSYFENQVDQIGKIKVHLTPKENSEAVEPLNEWEEEGATLSSIRLDSIVATAFHLSRHRSKALVEAGKVRVNWAESNKPDYELAIADIVSIRGFGRIKLISLDGQTKKEKTRVTLAVLRK</sequence>
<keyword evidence="1" id="KW-0694">RNA-binding</keyword>
<dbReference type="InterPro" id="IPR036986">
    <property type="entry name" value="S4_RNA-bd_sf"/>
</dbReference>
<protein>
    <recommendedName>
        <fullName evidence="2">RNA-binding S4 domain-containing protein</fullName>
    </recommendedName>
</protein>
<proteinExistence type="predicted"/>
<keyword evidence="4" id="KW-1185">Reference proteome</keyword>
<reference evidence="3 4" key="1">
    <citation type="journal article" date="2019" name="Appl. Microbiol. Biotechnol.">
        <title>Uncovering carbohydrate metabolism through a genotype-phenotype association study of 56 lactic acid bacteria genomes.</title>
        <authorList>
            <person name="Buron-Moles G."/>
            <person name="Chailyan A."/>
            <person name="Dolejs I."/>
            <person name="Forster J."/>
            <person name="Miks M.H."/>
        </authorList>
    </citation>
    <scope>NUCLEOTIDE SEQUENCE [LARGE SCALE GENOMIC DNA]</scope>
    <source>
        <strain evidence="3 4">ATCC 49373</strain>
    </source>
</reference>
<dbReference type="InterPro" id="IPR012677">
    <property type="entry name" value="Nucleotide-bd_a/b_plait_sf"/>
</dbReference>
<dbReference type="RefSeq" id="WP_010620110.1">
    <property type="nucleotide sequence ID" value="NZ_CP042371.1"/>
</dbReference>
<dbReference type="PROSITE" id="PS50889">
    <property type="entry name" value="S4"/>
    <property type="match status" value="1"/>
</dbReference>
<comment type="caution">
    <text evidence="3">The sequence shown here is derived from an EMBL/GenBank/DDBJ whole genome shotgun (WGS) entry which is preliminary data.</text>
</comment>
<evidence type="ECO:0000313" key="3">
    <source>
        <dbReference type="EMBL" id="TDG80666.1"/>
    </source>
</evidence>
<dbReference type="GO" id="GO:0003723">
    <property type="term" value="F:RNA binding"/>
    <property type="evidence" value="ECO:0007669"/>
    <property type="project" value="UniProtKB-KW"/>
</dbReference>
<dbReference type="PANTHER" id="PTHR13633">
    <property type="entry name" value="MITOCHONDRIAL TRANSCRIPTION RESCUE FACTOR 1"/>
    <property type="match status" value="1"/>
</dbReference>
<dbReference type="CDD" id="cd00165">
    <property type="entry name" value="S4"/>
    <property type="match status" value="1"/>
</dbReference>
<dbReference type="InterPro" id="IPR040591">
    <property type="entry name" value="RqcP2_RBD"/>
</dbReference>
<dbReference type="AlphaFoldDB" id="A0A4R5NTH3"/>
<dbReference type="Gene3D" id="3.10.290.10">
    <property type="entry name" value="RNA-binding S4 domain"/>
    <property type="match status" value="1"/>
</dbReference>
<dbReference type="STRING" id="1122149.FD44_GL000573"/>
<name>A0A4R5NTH3_9LACO</name>
<dbReference type="SMART" id="SM00363">
    <property type="entry name" value="S4"/>
    <property type="match status" value="1"/>
</dbReference>
<evidence type="ECO:0000259" key="2">
    <source>
        <dbReference type="SMART" id="SM00363"/>
    </source>
</evidence>
<dbReference type="Gene3D" id="3.30.1370.160">
    <property type="match status" value="1"/>
</dbReference>
<organism evidence="3 4">
    <name type="scientific">Secundilactobacillus malefermentans</name>
    <dbReference type="NCBI Taxonomy" id="176292"/>
    <lineage>
        <taxon>Bacteria</taxon>
        <taxon>Bacillati</taxon>
        <taxon>Bacillota</taxon>
        <taxon>Bacilli</taxon>
        <taxon>Lactobacillales</taxon>
        <taxon>Lactobacillaceae</taxon>
        <taxon>Secundilactobacillus</taxon>
    </lineage>
</organism>
<feature type="domain" description="RNA-binding S4" evidence="2">
    <location>
        <begin position="183"/>
        <end position="245"/>
    </location>
</feature>